<protein>
    <submittedName>
        <fullName evidence="1">Uncharacterized protein</fullName>
    </submittedName>
</protein>
<gene>
    <name evidence="1" type="ORF">G7Y85_15005</name>
</gene>
<name>A0A6M2BTU1_9GAMM</name>
<evidence type="ECO:0000313" key="1">
    <source>
        <dbReference type="EMBL" id="NGY06082.1"/>
    </source>
</evidence>
<evidence type="ECO:0000313" key="2">
    <source>
        <dbReference type="Proteomes" id="UP000472676"/>
    </source>
</evidence>
<dbReference type="RefSeq" id="WP_166258925.1">
    <property type="nucleotide sequence ID" value="NZ_JAAMOW010000008.1"/>
</dbReference>
<comment type="caution">
    <text evidence="1">The sequence shown here is derived from an EMBL/GenBank/DDBJ whole genome shotgun (WGS) entry which is preliminary data.</text>
</comment>
<proteinExistence type="predicted"/>
<keyword evidence="2" id="KW-1185">Reference proteome</keyword>
<dbReference type="EMBL" id="JAAMOW010000008">
    <property type="protein sequence ID" value="NGY06082.1"/>
    <property type="molecule type" value="Genomic_DNA"/>
</dbReference>
<accession>A0A6M2BTU1</accession>
<reference evidence="1 2" key="1">
    <citation type="journal article" date="2014" name="Int. J. Syst. Evol. Microbiol.">
        <title>Solimonas terrae sp. nov., isolated from soil.</title>
        <authorList>
            <person name="Kim S.J."/>
            <person name="Moon J.Y."/>
            <person name="Weon H.Y."/>
            <person name="Ahn J.H."/>
            <person name="Chen W.M."/>
            <person name="Kwon S.W."/>
        </authorList>
    </citation>
    <scope>NUCLEOTIDE SEQUENCE [LARGE SCALE GENOMIC DNA]</scope>
    <source>
        <strain evidence="1 2">KIS83-12</strain>
    </source>
</reference>
<sequence>MNDEPELEESSLSGPVTSGGRTVEVQIYRLVGDPEWTLELVDEYNNSTIWDETFASESAALTEAKKAILQETISSFVGPEDGKSDGKWR</sequence>
<dbReference type="Proteomes" id="UP000472676">
    <property type="component" value="Unassembled WGS sequence"/>
</dbReference>
<dbReference type="AlphaFoldDB" id="A0A6M2BTU1"/>
<organism evidence="1 2">
    <name type="scientific">Solimonas terrae</name>
    <dbReference type="NCBI Taxonomy" id="1396819"/>
    <lineage>
        <taxon>Bacteria</taxon>
        <taxon>Pseudomonadati</taxon>
        <taxon>Pseudomonadota</taxon>
        <taxon>Gammaproteobacteria</taxon>
        <taxon>Nevskiales</taxon>
        <taxon>Nevskiaceae</taxon>
        <taxon>Solimonas</taxon>
    </lineage>
</organism>